<dbReference type="Proteomes" id="UP000245699">
    <property type="component" value="Unassembled WGS sequence"/>
</dbReference>
<keyword evidence="1" id="KW-0479">Metal-binding</keyword>
<evidence type="ECO:0000313" key="7">
    <source>
        <dbReference type="EMBL" id="PVU97891.1"/>
    </source>
</evidence>
<dbReference type="PANTHER" id="PTHR45658">
    <property type="entry name" value="GATA TRANSCRIPTION FACTOR"/>
    <property type="match status" value="1"/>
</dbReference>
<comment type="caution">
    <text evidence="7">The sequence shown here is derived from an EMBL/GenBank/DDBJ whole genome shotgun (WGS) entry which is preliminary data.</text>
</comment>
<dbReference type="CDD" id="cd00202">
    <property type="entry name" value="ZnF_GATA"/>
    <property type="match status" value="1"/>
</dbReference>
<reference evidence="7 8" key="1">
    <citation type="journal article" date="2018" name="MBio">
        <title>Comparative Genomics Reveals the Core Gene Toolbox for the Fungus-Insect Symbiosis.</title>
        <authorList>
            <person name="Wang Y."/>
            <person name="Stata M."/>
            <person name="Wang W."/>
            <person name="Stajich J.E."/>
            <person name="White M.M."/>
            <person name="Moncalvo J.M."/>
        </authorList>
    </citation>
    <scope>NUCLEOTIDE SEQUENCE [LARGE SCALE GENOMIC DNA]</scope>
    <source>
        <strain evidence="7 8">AUS-77-4</strain>
    </source>
</reference>
<dbReference type="GO" id="GO:0043565">
    <property type="term" value="F:sequence-specific DNA binding"/>
    <property type="evidence" value="ECO:0007669"/>
    <property type="project" value="InterPro"/>
</dbReference>
<dbReference type="GO" id="GO:0008270">
    <property type="term" value="F:zinc ion binding"/>
    <property type="evidence" value="ECO:0007669"/>
    <property type="project" value="UniProtKB-KW"/>
</dbReference>
<proteinExistence type="predicted"/>
<dbReference type="InterPro" id="IPR000679">
    <property type="entry name" value="Znf_GATA"/>
</dbReference>
<keyword evidence="2 4" id="KW-0863">Zinc-finger</keyword>
<evidence type="ECO:0000259" key="6">
    <source>
        <dbReference type="PROSITE" id="PS50114"/>
    </source>
</evidence>
<dbReference type="PROSITE" id="PS50114">
    <property type="entry name" value="GATA_ZN_FINGER_2"/>
    <property type="match status" value="1"/>
</dbReference>
<evidence type="ECO:0000256" key="5">
    <source>
        <dbReference type="SAM" id="MobiDB-lite"/>
    </source>
</evidence>
<dbReference type="InterPro" id="IPR013088">
    <property type="entry name" value="Znf_NHR/GATA"/>
</dbReference>
<dbReference type="Pfam" id="PF00320">
    <property type="entry name" value="GATA"/>
    <property type="match status" value="1"/>
</dbReference>
<evidence type="ECO:0000256" key="2">
    <source>
        <dbReference type="ARBA" id="ARBA00022771"/>
    </source>
</evidence>
<dbReference type="STRING" id="61424.A0A2T9YZX0"/>
<dbReference type="OrthoDB" id="2162994at2759"/>
<evidence type="ECO:0000256" key="3">
    <source>
        <dbReference type="ARBA" id="ARBA00022833"/>
    </source>
</evidence>
<keyword evidence="8" id="KW-1185">Reference proteome</keyword>
<dbReference type="Gene3D" id="3.30.50.10">
    <property type="entry name" value="Erythroid Transcription Factor GATA-1, subunit A"/>
    <property type="match status" value="1"/>
</dbReference>
<feature type="region of interest" description="Disordered" evidence="5">
    <location>
        <begin position="161"/>
        <end position="186"/>
    </location>
</feature>
<dbReference type="PROSITE" id="PS00344">
    <property type="entry name" value="GATA_ZN_FINGER_1"/>
    <property type="match status" value="1"/>
</dbReference>
<dbReference type="SMART" id="SM00401">
    <property type="entry name" value="ZnF_GATA"/>
    <property type="match status" value="1"/>
</dbReference>
<dbReference type="PANTHER" id="PTHR45658:SF122">
    <property type="entry name" value="GATA ZINC FINGER DOMAIN-CONTAINING PROTEIN 6"/>
    <property type="match status" value="1"/>
</dbReference>
<dbReference type="GO" id="GO:0006355">
    <property type="term" value="P:regulation of DNA-templated transcription"/>
    <property type="evidence" value="ECO:0007669"/>
    <property type="project" value="InterPro"/>
</dbReference>
<organism evidence="7 8">
    <name type="scientific">Furculomyces boomerangus</name>
    <dbReference type="NCBI Taxonomy" id="61424"/>
    <lineage>
        <taxon>Eukaryota</taxon>
        <taxon>Fungi</taxon>
        <taxon>Fungi incertae sedis</taxon>
        <taxon>Zoopagomycota</taxon>
        <taxon>Kickxellomycotina</taxon>
        <taxon>Harpellomycetes</taxon>
        <taxon>Harpellales</taxon>
        <taxon>Harpellaceae</taxon>
        <taxon>Furculomyces</taxon>
    </lineage>
</organism>
<feature type="domain" description="GATA-type" evidence="6">
    <location>
        <begin position="940"/>
        <end position="975"/>
    </location>
</feature>
<dbReference type="SUPFAM" id="SSF57716">
    <property type="entry name" value="Glucocorticoid receptor-like (DNA-binding domain)"/>
    <property type="match status" value="1"/>
</dbReference>
<dbReference type="AlphaFoldDB" id="A0A2T9YZX0"/>
<gene>
    <name evidence="7" type="ORF">BB559_001874</name>
</gene>
<evidence type="ECO:0000256" key="1">
    <source>
        <dbReference type="ARBA" id="ARBA00022723"/>
    </source>
</evidence>
<dbReference type="InterPro" id="IPR051140">
    <property type="entry name" value="GATA_TF"/>
</dbReference>
<protein>
    <recommendedName>
        <fullName evidence="6">GATA-type domain-containing protein</fullName>
    </recommendedName>
</protein>
<name>A0A2T9YZX0_9FUNG</name>
<evidence type="ECO:0000313" key="8">
    <source>
        <dbReference type="Proteomes" id="UP000245699"/>
    </source>
</evidence>
<sequence length="993" mass="113037">MSPRNYRETENKNSILPPNCFWAILEDVSLNFLVLPEQLINSLKFRDYNLLKHSLFDFMHPEDAHKARADMRNALVFKSLKSTQFKCRFKHPSFNQPNINTNLRRFSALTESIAQNPLNINDRKRSLPHPFYSPRSFIKLHDNVSIQDKRVSEIKQDESILPPINSSRNKNIPSHSPKNVLNTPKPSNKYLNMINETEPGLKNHTNDTENKTSNIYNNQHNESTSDNYFADCSENYSVTYLTFYMFSENLILLLLHTSSPEDSKLCTCQTTTFSQTDLANIRSEIAYIRSPSMTRNIFNQSAYSPTAGQNALKTRHLQVYKKDSNLSFLSACPKDNFEKMFSCDLELLLSNNVGFNDLFELKSSLDFFNLGLGTTQSTLLNIAVNDINNGIRSFSFSLTFDLNDQNYQTSQKGISIDAIAFSWGDCICICMQANDSLTENSNSKTKYEYPLSHKRKSVDSAFYTHNEKDDMFVRDEGISFSPQPAKKLNSTRAQSYTDINQTLIKDNNVIEHTPHKIYGQNTRINYTTESSHNDYHKNAGNLKGSDNELRNHNIIQDTNKSDNYVRGVGFNDRSVSESANNRVEKPDYKIQIEYSNEFKAPNHGTLPSHNYTHDGFDALSNRRFSTYNLPLNHINLERRFSQPVNSIQANPNKQRANARENRFEGQSAIPYGYSTNITVGSNVFRPNNNENGGYGQTNFSGGDNSRTINNYDYTNREKEIQSVENRSGVKMFLGQARHSIPGMTSMNQYSGFGCYTNNTPEIIYKENENRFKVKSEGGFDLMQKTEESARNINKGYLEYGNINYRSSGNGTDIAMPLEGDRMIGENGSSSKRGLMNITMHQNRHNYETKSIHLSAGTPTFVIGRNSNIIDNGQKYGFGYGYEYNTRMNAGRLSHIGSGFLQKGDPIEGERFGPVVRQSEMPLQIHMQIQSPMGMKLPLQQKGANSCQSCGTFKSPEWRRGPNGHKTLCNACGLRYSRALKKEKKKVDKQLIDQ</sequence>
<keyword evidence="3" id="KW-0862">Zinc</keyword>
<evidence type="ECO:0000256" key="4">
    <source>
        <dbReference type="PROSITE-ProRule" id="PRU00094"/>
    </source>
</evidence>
<accession>A0A2T9YZX0</accession>
<feature type="compositionally biased region" description="Polar residues" evidence="5">
    <location>
        <begin position="164"/>
        <end position="186"/>
    </location>
</feature>
<dbReference type="EMBL" id="MBFT01000095">
    <property type="protein sequence ID" value="PVU97891.1"/>
    <property type="molecule type" value="Genomic_DNA"/>
</dbReference>